<evidence type="ECO:0000313" key="2">
    <source>
        <dbReference type="Proteomes" id="UP001159405"/>
    </source>
</evidence>
<evidence type="ECO:0000313" key="1">
    <source>
        <dbReference type="EMBL" id="CAH3158806.1"/>
    </source>
</evidence>
<evidence type="ECO:0008006" key="3">
    <source>
        <dbReference type="Google" id="ProtNLM"/>
    </source>
</evidence>
<reference evidence="1 2" key="1">
    <citation type="submission" date="2022-05" db="EMBL/GenBank/DDBJ databases">
        <authorList>
            <consortium name="Genoscope - CEA"/>
            <person name="William W."/>
        </authorList>
    </citation>
    <scope>NUCLEOTIDE SEQUENCE [LARGE SCALE GENOMIC DNA]</scope>
</reference>
<gene>
    <name evidence="1" type="ORF">PLOB_00003343</name>
</gene>
<sequence>MENICTRLLKKSWSNYNVGQIPHLEGIYVIGTTHPRASTEVVYVGRSNDIHRRMVEHKRQDLAIDKFVKKNFAENGGIQLRVKWIEEHDQRRNESDYIRCVANKLGYWPRFNING</sequence>
<name>A0ABN8Q7E8_9CNID</name>
<protein>
    <recommendedName>
        <fullName evidence="3">GIY-YIG domain-containing protein</fullName>
    </recommendedName>
</protein>
<dbReference type="EMBL" id="CALNXK010000112">
    <property type="protein sequence ID" value="CAH3158806.1"/>
    <property type="molecule type" value="Genomic_DNA"/>
</dbReference>
<dbReference type="Proteomes" id="UP001159405">
    <property type="component" value="Unassembled WGS sequence"/>
</dbReference>
<proteinExistence type="predicted"/>
<accession>A0ABN8Q7E8</accession>
<comment type="caution">
    <text evidence="1">The sequence shown here is derived from an EMBL/GenBank/DDBJ whole genome shotgun (WGS) entry which is preliminary data.</text>
</comment>
<keyword evidence="2" id="KW-1185">Reference proteome</keyword>
<organism evidence="1 2">
    <name type="scientific">Porites lobata</name>
    <dbReference type="NCBI Taxonomy" id="104759"/>
    <lineage>
        <taxon>Eukaryota</taxon>
        <taxon>Metazoa</taxon>
        <taxon>Cnidaria</taxon>
        <taxon>Anthozoa</taxon>
        <taxon>Hexacorallia</taxon>
        <taxon>Scleractinia</taxon>
        <taxon>Fungiina</taxon>
        <taxon>Poritidae</taxon>
        <taxon>Porites</taxon>
    </lineage>
</organism>